<dbReference type="AlphaFoldDB" id="A0AAV1ZAM2"/>
<gene>
    <name evidence="1" type="ORF">LARSCL_LOCUS3600</name>
</gene>
<accession>A0AAV1ZAM2</accession>
<dbReference type="EMBL" id="CAXIEN010000027">
    <property type="protein sequence ID" value="CAL1267322.1"/>
    <property type="molecule type" value="Genomic_DNA"/>
</dbReference>
<dbReference type="Pfam" id="PF05380">
    <property type="entry name" value="Peptidase_A17"/>
    <property type="match status" value="1"/>
</dbReference>
<dbReference type="Proteomes" id="UP001497382">
    <property type="component" value="Unassembled WGS sequence"/>
</dbReference>
<comment type="caution">
    <text evidence="1">The sequence shown here is derived from an EMBL/GenBank/DDBJ whole genome shotgun (WGS) entry which is preliminary data.</text>
</comment>
<evidence type="ECO:0000313" key="2">
    <source>
        <dbReference type="Proteomes" id="UP001497382"/>
    </source>
</evidence>
<keyword evidence="2" id="KW-1185">Reference proteome</keyword>
<reference evidence="1 2" key="1">
    <citation type="submission" date="2024-04" db="EMBL/GenBank/DDBJ databases">
        <authorList>
            <person name="Rising A."/>
            <person name="Reimegard J."/>
            <person name="Sonavane S."/>
            <person name="Akerstrom W."/>
            <person name="Nylinder S."/>
            <person name="Hedman E."/>
            <person name="Kallberg Y."/>
        </authorList>
    </citation>
    <scope>NUCLEOTIDE SEQUENCE [LARGE SCALE GENOMIC DNA]</scope>
</reference>
<proteinExistence type="predicted"/>
<evidence type="ECO:0000313" key="1">
    <source>
        <dbReference type="EMBL" id="CAL1267322.1"/>
    </source>
</evidence>
<organism evidence="1 2">
    <name type="scientific">Larinioides sclopetarius</name>
    <dbReference type="NCBI Taxonomy" id="280406"/>
    <lineage>
        <taxon>Eukaryota</taxon>
        <taxon>Metazoa</taxon>
        <taxon>Ecdysozoa</taxon>
        <taxon>Arthropoda</taxon>
        <taxon>Chelicerata</taxon>
        <taxon>Arachnida</taxon>
        <taxon>Araneae</taxon>
        <taxon>Araneomorphae</taxon>
        <taxon>Entelegynae</taxon>
        <taxon>Araneoidea</taxon>
        <taxon>Araneidae</taxon>
        <taxon>Larinioides</taxon>
    </lineage>
</organism>
<dbReference type="InterPro" id="IPR008042">
    <property type="entry name" value="Retrotrans_Pao"/>
</dbReference>
<sequence>MRKMPSAAVLVKHIKDIPGELLSLVQQILDTLGLCPATLDPKLVLQEACKGKILWTCPSLLNLQKEFNDWVRESIGFEVRIPRYLAVNKDSEFHVFVDVAKDHTELVYL</sequence>
<protein>
    <submittedName>
        <fullName evidence="1">Uncharacterized protein</fullName>
    </submittedName>
</protein>
<name>A0AAV1ZAM2_9ARAC</name>